<accession>A0A0F9N9S0</accession>
<gene>
    <name evidence="1" type="ORF">LCGC14_1054190</name>
</gene>
<name>A0A0F9N9S0_9ZZZZ</name>
<comment type="caution">
    <text evidence="1">The sequence shown here is derived from an EMBL/GenBank/DDBJ whole genome shotgun (WGS) entry which is preliminary data.</text>
</comment>
<proteinExistence type="predicted"/>
<organism evidence="1">
    <name type="scientific">marine sediment metagenome</name>
    <dbReference type="NCBI Taxonomy" id="412755"/>
    <lineage>
        <taxon>unclassified sequences</taxon>
        <taxon>metagenomes</taxon>
        <taxon>ecological metagenomes</taxon>
    </lineage>
</organism>
<protein>
    <submittedName>
        <fullName evidence="1">Uncharacterized protein</fullName>
    </submittedName>
</protein>
<dbReference type="AlphaFoldDB" id="A0A0F9N9S0"/>
<evidence type="ECO:0000313" key="1">
    <source>
        <dbReference type="EMBL" id="KKN08682.1"/>
    </source>
</evidence>
<dbReference type="EMBL" id="LAZR01004426">
    <property type="protein sequence ID" value="KKN08682.1"/>
    <property type="molecule type" value="Genomic_DNA"/>
</dbReference>
<reference evidence="1" key="1">
    <citation type="journal article" date="2015" name="Nature">
        <title>Complex archaea that bridge the gap between prokaryotes and eukaryotes.</title>
        <authorList>
            <person name="Spang A."/>
            <person name="Saw J.H."/>
            <person name="Jorgensen S.L."/>
            <person name="Zaremba-Niedzwiedzka K."/>
            <person name="Martijn J."/>
            <person name="Lind A.E."/>
            <person name="van Eijk R."/>
            <person name="Schleper C."/>
            <person name="Guy L."/>
            <person name="Ettema T.J."/>
        </authorList>
    </citation>
    <scope>NUCLEOTIDE SEQUENCE</scope>
</reference>
<sequence length="65" mass="7935">MIQIIYNQIQRREFKGESLWPTVITTRFKSLSRTIKNIYDGTERIPFKIRNIHFQEIFQNEFGQD</sequence>